<reference evidence="1" key="1">
    <citation type="submission" date="2021-08" db="EMBL/GenBank/DDBJ databases">
        <title>Novel anaerobic bacterium isolated from sea squirt in East Sea, Republic of Korea.</title>
        <authorList>
            <person name="Nguyen T.H."/>
            <person name="Li Z."/>
            <person name="Lee Y.-J."/>
            <person name="Ko J."/>
            <person name="Kim S.-G."/>
        </authorList>
    </citation>
    <scope>NUCLEOTIDE SEQUENCE</scope>
    <source>
        <strain evidence="1">KCTC 25031</strain>
    </source>
</reference>
<organism evidence="1 2">
    <name type="scientific">Halosquirtibacter laminarini</name>
    <dbReference type="NCBI Taxonomy" id="3374600"/>
    <lineage>
        <taxon>Bacteria</taxon>
        <taxon>Pseudomonadati</taxon>
        <taxon>Bacteroidota</taxon>
        <taxon>Bacteroidia</taxon>
        <taxon>Marinilabiliales</taxon>
        <taxon>Prolixibacteraceae</taxon>
        <taxon>Halosquirtibacter</taxon>
    </lineage>
</organism>
<proteinExistence type="predicted"/>
<evidence type="ECO:0000313" key="1">
    <source>
        <dbReference type="EMBL" id="QZE12740.1"/>
    </source>
</evidence>
<accession>A0AC61NLR8</accession>
<keyword evidence="2" id="KW-1185">Reference proteome</keyword>
<gene>
    <name evidence="1" type="ORF">K4L44_09070</name>
</gene>
<sequence>MKEPLQSQIITGYDLYNAFKNGAKQLSVYEEEINRINVFPVQDADTGTNLYQTSKAILEYSDWTVDLYKTVRSISQVAISEAKGSSGSIVALYLRGFQKYIPSFDGVTLKSFAQLLGSAYLYVHQSMSQPREGTILTIMRVWAEYFEKIENQNISIKNALGNSILILRDALENTKNQLDVLSRINVVDAGALGMVCFLEGCLKSFRRGRIKHYSPSKEMLAEEELVPSPPLFRYCYEVNLEGNELKNEEIKDILECYGDSLVCIPSDSCLHIHIHTDSPSEVSRYLSTIGQISKVKVDDLNQQYLLTQKKSGGIALVVDSSCDMNLTDISSHVYKIPMPMVVDNNQHLDGVTMDGRHLYEDMGLKEVSCRSSQISQGVFEGVYLKLLKRYDHVISIHISKNFSGTYDNAIRAAKEVNGKEHPKIDVWDSGTLSSAYGMMVDTIAKSIENESTLMSLREEFEVVKRKTEIWVSVRSLNAMINSGRVPQSFQKVAKLFSVYPLISMNKEGKAMIGGVAFSFDHSLRRLVSKLKKRSIKRCQVVHVGANYDSHRLEEMVQQKTEYELLPSVSVTPVIGIYAGLGAVGIVVEYE</sequence>
<evidence type="ECO:0000313" key="2">
    <source>
        <dbReference type="Proteomes" id="UP000826212"/>
    </source>
</evidence>
<dbReference type="EMBL" id="CP081303">
    <property type="protein sequence ID" value="QZE12740.1"/>
    <property type="molecule type" value="Genomic_DNA"/>
</dbReference>
<dbReference type="Proteomes" id="UP000826212">
    <property type="component" value="Chromosome"/>
</dbReference>
<name>A0AC61NLR8_9BACT</name>
<protein>
    <submittedName>
        <fullName evidence="1">DegV family EDD domain-containing protein</fullName>
    </submittedName>
</protein>